<evidence type="ECO:0000313" key="4">
    <source>
        <dbReference type="WBParaSite" id="HPBE_0002740901-mRNA-1"/>
    </source>
</evidence>
<dbReference type="AlphaFoldDB" id="A0A183GXI9"/>
<dbReference type="WBParaSite" id="HPBE_0002740901-mRNA-1">
    <property type="protein sequence ID" value="HPBE_0002740901-mRNA-1"/>
    <property type="gene ID" value="HPBE_0002740901"/>
</dbReference>
<dbReference type="OrthoDB" id="410104at2759"/>
<organism evidence="3 4">
    <name type="scientific">Heligmosomoides polygyrus</name>
    <name type="common">Parasitic roundworm</name>
    <dbReference type="NCBI Taxonomy" id="6339"/>
    <lineage>
        <taxon>Eukaryota</taxon>
        <taxon>Metazoa</taxon>
        <taxon>Ecdysozoa</taxon>
        <taxon>Nematoda</taxon>
        <taxon>Chromadorea</taxon>
        <taxon>Rhabditida</taxon>
        <taxon>Rhabditina</taxon>
        <taxon>Rhabditomorpha</taxon>
        <taxon>Strongyloidea</taxon>
        <taxon>Heligmosomidae</taxon>
        <taxon>Heligmosomoides</taxon>
    </lineage>
</organism>
<sequence length="249" mass="28422">LHGIGPPPPSRRFRFSRQGEKAATFKKRSPRTTINWDLYASLAGLWGDAVMNNVDEEYDRFLHHLHDSAKEAESLKTTKRRLSPETLVLIRQRGAARASGNYQLRSELAKLCREAIKEDLKERRAEVLAEAAEAGLSIRNARRDFANFKTKMTALPRPDGTVTSSRRTMEMIIHDFYSDLFYSHFHLPHAIFRRMDTSSPLFSLPRSDTPSMDERINRYPLSGFRGVLAYPFCCSLSGDFGPDNEQLIS</sequence>
<name>A0A183GXI9_HELPZ</name>
<evidence type="ECO:0000313" key="3">
    <source>
        <dbReference type="Proteomes" id="UP000050761"/>
    </source>
</evidence>
<feature type="region of interest" description="Disordered" evidence="1">
    <location>
        <begin position="1"/>
        <end position="26"/>
    </location>
</feature>
<protein>
    <submittedName>
        <fullName evidence="4">Cilia- and flagella-associated protein 299</fullName>
    </submittedName>
</protein>
<gene>
    <name evidence="2" type="ORF">HPBE_LOCUS27408</name>
</gene>
<reference evidence="4" key="2">
    <citation type="submission" date="2019-09" db="UniProtKB">
        <authorList>
            <consortium name="WormBaseParasite"/>
        </authorList>
    </citation>
    <scope>IDENTIFICATION</scope>
</reference>
<dbReference type="EMBL" id="UZAH01043689">
    <property type="protein sequence ID" value="VDP63540.1"/>
    <property type="molecule type" value="Genomic_DNA"/>
</dbReference>
<proteinExistence type="predicted"/>
<evidence type="ECO:0000313" key="2">
    <source>
        <dbReference type="EMBL" id="VDP63540.1"/>
    </source>
</evidence>
<accession>A0A183GXI9</accession>
<feature type="compositionally biased region" description="Pro residues" evidence="1">
    <location>
        <begin position="1"/>
        <end position="10"/>
    </location>
</feature>
<dbReference type="Proteomes" id="UP000050761">
    <property type="component" value="Unassembled WGS sequence"/>
</dbReference>
<accession>A0A3P8FCL9</accession>
<keyword evidence="3" id="KW-1185">Reference proteome</keyword>
<reference evidence="2 3" key="1">
    <citation type="submission" date="2018-11" db="EMBL/GenBank/DDBJ databases">
        <authorList>
            <consortium name="Pathogen Informatics"/>
        </authorList>
    </citation>
    <scope>NUCLEOTIDE SEQUENCE [LARGE SCALE GENOMIC DNA]</scope>
</reference>
<evidence type="ECO:0000256" key="1">
    <source>
        <dbReference type="SAM" id="MobiDB-lite"/>
    </source>
</evidence>